<dbReference type="HOGENOM" id="CLU_2970195_0_0_11"/>
<sequence length="58" mass="5988">MPRDVTHRGCRCPACTPPGHKAGQPEYTSAGAQSGSRQNQWASGCAPLAHTTIAPLSA</sequence>
<dbReference type="KEGG" id="btp:D805_1766"/>
<dbReference type="PATRIC" id="fig|1254439.12.peg.1758"/>
<accession>M4RHJ2</accession>
<proteinExistence type="predicted"/>
<protein>
    <submittedName>
        <fullName evidence="2">Uncharacterized protein</fullName>
    </submittedName>
</protein>
<dbReference type="EMBL" id="CP004346">
    <property type="protein sequence ID" value="AGH42033.1"/>
    <property type="molecule type" value="Genomic_DNA"/>
</dbReference>
<feature type="region of interest" description="Disordered" evidence="1">
    <location>
        <begin position="16"/>
        <end position="43"/>
    </location>
</feature>
<dbReference type="AlphaFoldDB" id="M4RHJ2"/>
<evidence type="ECO:0000256" key="1">
    <source>
        <dbReference type="SAM" id="MobiDB-lite"/>
    </source>
</evidence>
<evidence type="ECO:0000313" key="2">
    <source>
        <dbReference type="EMBL" id="AGH42033.1"/>
    </source>
</evidence>
<name>M4RHJ2_9BIFI</name>
<dbReference type="Proteomes" id="UP000011835">
    <property type="component" value="Chromosome"/>
</dbReference>
<evidence type="ECO:0000313" key="3">
    <source>
        <dbReference type="Proteomes" id="UP000011835"/>
    </source>
</evidence>
<gene>
    <name evidence="2" type="ORF">D805_1766</name>
</gene>
<feature type="compositionally biased region" description="Polar residues" evidence="1">
    <location>
        <begin position="26"/>
        <end position="42"/>
    </location>
</feature>
<keyword evidence="3" id="KW-1185">Reference proteome</keyword>
<organism evidence="2 3">
    <name type="scientific">Bifidobacterium thermophilum RBL67</name>
    <dbReference type="NCBI Taxonomy" id="1254439"/>
    <lineage>
        <taxon>Bacteria</taxon>
        <taxon>Bacillati</taxon>
        <taxon>Actinomycetota</taxon>
        <taxon>Actinomycetes</taxon>
        <taxon>Bifidobacteriales</taxon>
        <taxon>Bifidobacteriaceae</taxon>
        <taxon>Bifidobacterium</taxon>
    </lineage>
</organism>
<reference evidence="2 3" key="1">
    <citation type="journal article" date="2013" name="Genome Announc.">
        <title>Complete Genome Sequence of the Probiotic Bifidobacterium thermophilum Strain RBL67.</title>
        <authorList>
            <person name="Jans C."/>
            <person name="Lacroix C."/>
            <person name="Follador R."/>
            <person name="Stevens M.J."/>
        </authorList>
    </citation>
    <scope>NUCLEOTIDE SEQUENCE [LARGE SCALE GENOMIC DNA]</scope>
    <source>
        <strain evidence="2 3">RBL67</strain>
    </source>
</reference>